<dbReference type="FunFam" id="3.20.20.380:FF:000001">
    <property type="entry name" value="Copper homeostasis protein CutC"/>
    <property type="match status" value="1"/>
</dbReference>
<evidence type="ECO:0000256" key="1">
    <source>
        <dbReference type="ARBA" id="ARBA00007768"/>
    </source>
</evidence>
<name>A0A3P8LIN9_9BACT</name>
<dbReference type="PANTHER" id="PTHR12598">
    <property type="entry name" value="COPPER HOMEOSTASIS PROTEIN CUTC"/>
    <property type="match status" value="1"/>
</dbReference>
<dbReference type="InterPro" id="IPR005627">
    <property type="entry name" value="CutC-like"/>
</dbReference>
<evidence type="ECO:0000313" key="4">
    <source>
        <dbReference type="Proteomes" id="UP000280036"/>
    </source>
</evidence>
<dbReference type="Proteomes" id="UP000280036">
    <property type="component" value="Unassembled WGS sequence"/>
</dbReference>
<gene>
    <name evidence="3" type="primary">cutC_1</name>
    <name evidence="2" type="synonym">cutC</name>
    <name evidence="3" type="ORF">NCTC10126_00945</name>
</gene>
<protein>
    <recommendedName>
        <fullName evidence="2">PF03932 family protein CutC</fullName>
    </recommendedName>
</protein>
<dbReference type="InterPro" id="IPR036822">
    <property type="entry name" value="CutC-like_dom_sf"/>
</dbReference>
<dbReference type="HAMAP" id="MF_00795">
    <property type="entry name" value="CutC"/>
    <property type="match status" value="1"/>
</dbReference>
<evidence type="ECO:0000256" key="2">
    <source>
        <dbReference type="HAMAP-Rule" id="MF_00795"/>
    </source>
</evidence>
<dbReference type="Gene3D" id="3.20.20.380">
    <property type="entry name" value="Copper homeostasis (CutC) domain"/>
    <property type="match status" value="1"/>
</dbReference>
<evidence type="ECO:0000313" key="3">
    <source>
        <dbReference type="EMBL" id="VDR42422.1"/>
    </source>
</evidence>
<proteinExistence type="inferred from homology"/>
<dbReference type="AlphaFoldDB" id="A0A3P8LIN9"/>
<dbReference type="GO" id="GO:0005737">
    <property type="term" value="C:cytoplasm"/>
    <property type="evidence" value="ECO:0007669"/>
    <property type="project" value="UniProtKB-SubCell"/>
</dbReference>
<comment type="caution">
    <text evidence="2">Once thought to be involved in copper homeostasis, experiments in E.coli have shown this is not the case.</text>
</comment>
<reference evidence="3 4" key="1">
    <citation type="submission" date="2018-12" db="EMBL/GenBank/DDBJ databases">
        <authorList>
            <consortium name="Pathogen Informatics"/>
        </authorList>
    </citation>
    <scope>NUCLEOTIDE SEQUENCE [LARGE SCALE GENOMIC DNA]</scope>
    <source>
        <strain evidence="3 4">NCTC10126</strain>
    </source>
</reference>
<dbReference type="EMBL" id="UZVY01000001">
    <property type="protein sequence ID" value="VDR42422.1"/>
    <property type="molecule type" value="Genomic_DNA"/>
</dbReference>
<dbReference type="SUPFAM" id="SSF110395">
    <property type="entry name" value="CutC-like"/>
    <property type="match status" value="1"/>
</dbReference>
<sequence>MKDIITEVAIDSYQSAINANNAGANRVELCSDLIMGGLTPSLGLYRLIRKNTNLKIAVMIRPRAGDFCYSKSEIEHIMEDVKLFVSEGADAIVTGILNSDFSINYEAMKNVIKYSKSTPVVFHRAFDIVNDQFKELENLKKIGISRILTSGARQNCELGIERIKELINKASDEISILPGAGVSDKNVVKILKETGAKEIHFTAKKIIKTGSLENLKEVNYSSKELNEHFKIESEFEAIKNIINKIKDA</sequence>
<dbReference type="Pfam" id="PF03932">
    <property type="entry name" value="CutC"/>
    <property type="match status" value="1"/>
</dbReference>
<organism evidence="3 4">
    <name type="scientific">Mycoplasmopsis caviae</name>
    <dbReference type="NCBI Taxonomy" id="55603"/>
    <lineage>
        <taxon>Bacteria</taxon>
        <taxon>Bacillati</taxon>
        <taxon>Mycoplasmatota</taxon>
        <taxon>Mycoplasmoidales</taxon>
        <taxon>Metamycoplasmataceae</taxon>
        <taxon>Mycoplasmopsis</taxon>
    </lineage>
</organism>
<accession>A0A3P8LIN9</accession>
<keyword evidence="2" id="KW-0963">Cytoplasm</keyword>
<comment type="similarity">
    <text evidence="1 2">Belongs to the CutC family.</text>
</comment>
<dbReference type="PANTHER" id="PTHR12598:SF0">
    <property type="entry name" value="COPPER HOMEOSTASIS PROTEIN CUTC HOMOLOG"/>
    <property type="match status" value="1"/>
</dbReference>
<comment type="subcellular location">
    <subcellularLocation>
        <location evidence="2">Cytoplasm</location>
    </subcellularLocation>
</comment>
<dbReference type="GO" id="GO:0005507">
    <property type="term" value="F:copper ion binding"/>
    <property type="evidence" value="ECO:0007669"/>
    <property type="project" value="TreeGrafter"/>
</dbReference>
<dbReference type="OrthoDB" id="9815677at2"/>
<dbReference type="RefSeq" id="WP_126118607.1">
    <property type="nucleotide sequence ID" value="NZ_UZVY01000001.1"/>
</dbReference>